<feature type="chain" id="PRO_5016968473" description="YNCE-like beta-propeller domain-containing protein" evidence="2">
    <location>
        <begin position="20"/>
        <end position="333"/>
    </location>
</feature>
<dbReference type="InterPro" id="IPR011045">
    <property type="entry name" value="N2O_reductase_N"/>
</dbReference>
<dbReference type="InterPro" id="IPR051200">
    <property type="entry name" value="Host-pathogen_enzymatic-act"/>
</dbReference>
<evidence type="ECO:0000256" key="2">
    <source>
        <dbReference type="SAM" id="SignalP"/>
    </source>
</evidence>
<dbReference type="InterPro" id="IPR048433">
    <property type="entry name" value="YNCE-like_beta-prop"/>
</dbReference>
<gene>
    <name evidence="4" type="ORF">D0Y96_07745</name>
</gene>
<evidence type="ECO:0000313" key="4">
    <source>
        <dbReference type="EMBL" id="RFU16647.1"/>
    </source>
</evidence>
<evidence type="ECO:0000259" key="3">
    <source>
        <dbReference type="Pfam" id="PF21783"/>
    </source>
</evidence>
<dbReference type="Pfam" id="PF21783">
    <property type="entry name" value="YNCE"/>
    <property type="match status" value="1"/>
</dbReference>
<evidence type="ECO:0000313" key="5">
    <source>
        <dbReference type="Proteomes" id="UP000264702"/>
    </source>
</evidence>
<dbReference type="PANTHER" id="PTHR47197">
    <property type="entry name" value="PROTEIN NIRF"/>
    <property type="match status" value="1"/>
</dbReference>
<organism evidence="4 5">
    <name type="scientific">Paracidobacterium acidisoli</name>
    <dbReference type="NCBI Taxonomy" id="2303751"/>
    <lineage>
        <taxon>Bacteria</taxon>
        <taxon>Pseudomonadati</taxon>
        <taxon>Acidobacteriota</taxon>
        <taxon>Terriglobia</taxon>
        <taxon>Terriglobales</taxon>
        <taxon>Acidobacteriaceae</taxon>
        <taxon>Paracidobacterium</taxon>
    </lineage>
</organism>
<dbReference type="Gene3D" id="2.130.10.10">
    <property type="entry name" value="YVTN repeat-like/Quinoprotein amine dehydrogenase"/>
    <property type="match status" value="2"/>
</dbReference>
<dbReference type="EMBL" id="QVQT01000003">
    <property type="protein sequence ID" value="RFU16647.1"/>
    <property type="molecule type" value="Genomic_DNA"/>
</dbReference>
<feature type="signal peptide" evidence="2">
    <location>
        <begin position="1"/>
        <end position="19"/>
    </location>
</feature>
<feature type="domain" description="YNCE-like beta-propeller" evidence="3">
    <location>
        <begin position="250"/>
        <end position="329"/>
    </location>
</feature>
<dbReference type="SUPFAM" id="SSF50974">
    <property type="entry name" value="Nitrous oxide reductase, N-terminal domain"/>
    <property type="match status" value="1"/>
</dbReference>
<dbReference type="PANTHER" id="PTHR47197:SF3">
    <property type="entry name" value="DIHYDRO-HEME D1 DEHYDROGENASE"/>
    <property type="match status" value="1"/>
</dbReference>
<protein>
    <recommendedName>
        <fullName evidence="3">YNCE-like beta-propeller domain-containing protein</fullName>
    </recommendedName>
</protein>
<proteinExistence type="predicted"/>
<dbReference type="RefSeq" id="WP_117298816.1">
    <property type="nucleotide sequence ID" value="NZ_QVQT02000003.1"/>
</dbReference>
<dbReference type="OrthoDB" id="145213at2"/>
<comment type="caution">
    <text evidence="4">The sequence shown here is derived from an EMBL/GenBank/DDBJ whole genome shotgun (WGS) entry which is preliminary data.</text>
</comment>
<reference evidence="4 5" key="1">
    <citation type="submission" date="2018-08" db="EMBL/GenBank/DDBJ databases">
        <title>Acidipila sp. 4G-K13, an acidobacterium isolated from forest soil.</title>
        <authorList>
            <person name="Gao Z.-H."/>
            <person name="Qiu L.-H."/>
        </authorList>
    </citation>
    <scope>NUCLEOTIDE SEQUENCE [LARGE SCALE GENOMIC DNA]</scope>
    <source>
        <strain evidence="4 5">4G-K13</strain>
    </source>
</reference>
<sequence>MKKTVFSHVLLCGVGVALAALSAGAQSLLVINQGDKDMSIVDPATGKQVATVDEGVTDVHVHEVAASSDGKTAWMPIYGSTGVGHAGIDGHEMIVVDLASRKIIGHVDWGHGVRPHDPVFDRKRDLLYVTTELDKAVTVINPKTMKIVGQVPTGQPESHMLALSHDGRLGYTANVGPGTVSVLDMVHRKLITVIPISANTQRISISPNDKWVFTSDQTKPQLAVIDTVTNKVTKWVPLPGKGYGTASTLDGRWLLVAVPHTNQVAVVDLNTMQVVRSIDVPKAPQEILVRPDDKVAYVSCSGAGQVAAIDLTDWKVTQTIDAGRGSDGLAWAK</sequence>
<keyword evidence="5" id="KW-1185">Reference proteome</keyword>
<dbReference type="InterPro" id="IPR015943">
    <property type="entry name" value="WD40/YVTN_repeat-like_dom_sf"/>
</dbReference>
<dbReference type="Pfam" id="PF02239">
    <property type="entry name" value="Cytochrom_D1"/>
    <property type="match status" value="1"/>
</dbReference>
<accession>A0A372INX9</accession>
<name>A0A372INX9_9BACT</name>
<evidence type="ECO:0000256" key="1">
    <source>
        <dbReference type="ARBA" id="ARBA00022729"/>
    </source>
</evidence>
<dbReference type="Proteomes" id="UP000264702">
    <property type="component" value="Unassembled WGS sequence"/>
</dbReference>
<keyword evidence="1 2" id="KW-0732">Signal</keyword>
<dbReference type="AlphaFoldDB" id="A0A372INX9"/>